<dbReference type="Ensembl" id="ENSSAUT00010017475.1">
    <property type="protein sequence ID" value="ENSSAUP00010016507.1"/>
    <property type="gene ID" value="ENSSAUG00010007604.1"/>
</dbReference>
<evidence type="ECO:0000259" key="4">
    <source>
        <dbReference type="PROSITE" id="PS50835"/>
    </source>
</evidence>
<feature type="domain" description="Ig-like" evidence="4">
    <location>
        <begin position="208"/>
        <end position="289"/>
    </location>
</feature>
<dbReference type="GO" id="GO:0004888">
    <property type="term" value="F:transmembrane signaling receptor activity"/>
    <property type="evidence" value="ECO:0007669"/>
    <property type="project" value="TreeGrafter"/>
</dbReference>
<evidence type="ECO:0000256" key="2">
    <source>
        <dbReference type="ARBA" id="ARBA00023157"/>
    </source>
</evidence>
<sequence>MGHTLLGVLGLFLLNTLLYGHAEAGRRGVTLTADRTIIPLAGRVTLTCSVEDPAGFKYQWYRQTSDSAGETPPHTQNVDESNRVISQGKYTCRGWRNEPYVVIPDSNEVIIEETVSNRATLTLQPNWPQIFRGETITLRCDIKDGGDTEWTYEWLPDNLNTPPTHNEYRSISVTEAHSGEYRCKGRRDSYSSTEWSDVITLTVSSNRPKAELRADDRDIPVGGSVTLTCSVNSSSSGWKYFWYRGEKTSEPLTSQLSAGPIRVSKEGVYWCRGGRGEPVYYTEYSDSVTIYRKVPNKAVVTLQPNWSEIYRGEMITLRCEIKDGGDTEWEYEWKTNSSEKPSNINEHSIRSVSASHSGVYRCKGRKKSEKSSTDWSDPVNLTVSYSKSHHISFKVKIVQFIKRLFWFMYIFKVNPQYVLIVQNVFDPLSIHVFIQKNNFPTEPQSVLTVSPSWLSAGASVTLNCSVEDQSAGWRFYWYKTVPDPSVSYYSYELLPGSSSGTEQDSYIVHGQTHTAGYACRAGRGDPVYHTYNSKPQFVWSADFHSSASLTVSPDRAQHFTSDSVSLSCEGNSTEWRVKRLSPEDRYLSDCTTWGTMNGSTCKLNTNRLSAAVYWCES</sequence>
<dbReference type="PANTHER" id="PTHR11481">
    <property type="entry name" value="IMMUNOGLOBULIN FC RECEPTOR"/>
    <property type="match status" value="1"/>
</dbReference>
<dbReference type="SUPFAM" id="SSF48726">
    <property type="entry name" value="Immunoglobulin"/>
    <property type="match status" value="5"/>
</dbReference>
<keyword evidence="1 3" id="KW-0732">Signal</keyword>
<dbReference type="InterPro" id="IPR003599">
    <property type="entry name" value="Ig_sub"/>
</dbReference>
<dbReference type="Gene3D" id="2.60.40.10">
    <property type="entry name" value="Immunoglobulins"/>
    <property type="match status" value="5"/>
</dbReference>
<organism evidence="5 6">
    <name type="scientific">Sparus aurata</name>
    <name type="common">Gilthead sea bream</name>
    <dbReference type="NCBI Taxonomy" id="8175"/>
    <lineage>
        <taxon>Eukaryota</taxon>
        <taxon>Metazoa</taxon>
        <taxon>Chordata</taxon>
        <taxon>Craniata</taxon>
        <taxon>Vertebrata</taxon>
        <taxon>Euteleostomi</taxon>
        <taxon>Actinopterygii</taxon>
        <taxon>Neopterygii</taxon>
        <taxon>Teleostei</taxon>
        <taxon>Neoteleostei</taxon>
        <taxon>Acanthomorphata</taxon>
        <taxon>Eupercaria</taxon>
        <taxon>Spariformes</taxon>
        <taxon>Sparidae</taxon>
        <taxon>Sparus</taxon>
    </lineage>
</organism>
<feature type="chain" id="PRO_5044627178" description="Ig-like domain-containing protein" evidence="3">
    <location>
        <begin position="23"/>
        <end position="617"/>
    </location>
</feature>
<evidence type="ECO:0000256" key="3">
    <source>
        <dbReference type="SAM" id="SignalP"/>
    </source>
</evidence>
<reference evidence="5" key="1">
    <citation type="submission" date="2021-04" db="EMBL/GenBank/DDBJ databases">
        <authorList>
            <consortium name="Wellcome Sanger Institute Data Sharing"/>
        </authorList>
    </citation>
    <scope>NUCLEOTIDE SEQUENCE [LARGE SCALE GENOMIC DNA]</scope>
</reference>
<protein>
    <recommendedName>
        <fullName evidence="4">Ig-like domain-containing protein</fullName>
    </recommendedName>
</protein>
<proteinExistence type="predicted"/>
<dbReference type="GO" id="GO:0009897">
    <property type="term" value="C:external side of plasma membrane"/>
    <property type="evidence" value="ECO:0007669"/>
    <property type="project" value="TreeGrafter"/>
</dbReference>
<dbReference type="SMART" id="SM00409">
    <property type="entry name" value="IG"/>
    <property type="match status" value="5"/>
</dbReference>
<dbReference type="PROSITE" id="PS50835">
    <property type="entry name" value="IG_LIKE"/>
    <property type="match status" value="5"/>
</dbReference>
<dbReference type="Pfam" id="PF13895">
    <property type="entry name" value="Ig_2"/>
    <property type="match status" value="1"/>
</dbReference>
<accession>A0A671UPZ7</accession>
<dbReference type="FunFam" id="2.60.40.10:FF:001607">
    <property type="entry name" value="Leukocyte immune-type receptor TS32.15 L2.5a"/>
    <property type="match status" value="2"/>
</dbReference>
<keyword evidence="2" id="KW-1015">Disulfide bond</keyword>
<feature type="domain" description="Ig-like" evidence="4">
    <location>
        <begin position="295"/>
        <end position="373"/>
    </location>
</feature>
<dbReference type="GeneTree" id="ENSGT00940000162700"/>
<name>A0A671UPZ7_SPAAU</name>
<dbReference type="GO" id="GO:0007166">
    <property type="term" value="P:cell surface receptor signaling pathway"/>
    <property type="evidence" value="ECO:0007669"/>
    <property type="project" value="TreeGrafter"/>
</dbReference>
<evidence type="ECO:0000313" key="5">
    <source>
        <dbReference type="Ensembl" id="ENSSAUP00010016507.1"/>
    </source>
</evidence>
<dbReference type="InterPro" id="IPR036179">
    <property type="entry name" value="Ig-like_dom_sf"/>
</dbReference>
<feature type="signal peptide" evidence="3">
    <location>
        <begin position="1"/>
        <end position="22"/>
    </location>
</feature>
<feature type="domain" description="Ig-like" evidence="4">
    <location>
        <begin position="443"/>
        <end position="521"/>
    </location>
</feature>
<dbReference type="PANTHER" id="PTHR11481:SF64">
    <property type="entry name" value="FC RECEPTOR-LIKE PROTEIN 4"/>
    <property type="match status" value="1"/>
</dbReference>
<dbReference type="Ensembl" id="ENSSAUT00010017478.1">
    <property type="protein sequence ID" value="ENSSAUP00010016510.1"/>
    <property type="gene ID" value="ENSSAUG00010007604.1"/>
</dbReference>
<evidence type="ECO:0000256" key="1">
    <source>
        <dbReference type="ARBA" id="ARBA00022729"/>
    </source>
</evidence>
<dbReference type="Pfam" id="PF13927">
    <property type="entry name" value="Ig_3"/>
    <property type="match status" value="1"/>
</dbReference>
<dbReference type="Proteomes" id="UP000472265">
    <property type="component" value="Chromosome 10"/>
</dbReference>
<dbReference type="InterPro" id="IPR050488">
    <property type="entry name" value="Ig_Fc_receptor"/>
</dbReference>
<evidence type="ECO:0000313" key="6">
    <source>
        <dbReference type="Proteomes" id="UP000472265"/>
    </source>
</evidence>
<dbReference type="InterPro" id="IPR013783">
    <property type="entry name" value="Ig-like_fold"/>
</dbReference>
<dbReference type="InterPro" id="IPR007110">
    <property type="entry name" value="Ig-like_dom"/>
</dbReference>
<dbReference type="GO" id="GO:0006955">
    <property type="term" value="P:immune response"/>
    <property type="evidence" value="ECO:0007669"/>
    <property type="project" value="TreeGrafter"/>
</dbReference>
<dbReference type="AlphaFoldDB" id="A0A671UPZ7"/>
<reference evidence="5" key="2">
    <citation type="submission" date="2025-05" db="UniProtKB">
        <authorList>
            <consortium name="Ensembl"/>
        </authorList>
    </citation>
    <scope>IDENTIFICATION</scope>
</reference>
<feature type="domain" description="Ig-like" evidence="4">
    <location>
        <begin position="44"/>
        <end position="93"/>
    </location>
</feature>
<keyword evidence="6" id="KW-1185">Reference proteome</keyword>
<feature type="domain" description="Ig-like" evidence="4">
    <location>
        <begin position="104"/>
        <end position="200"/>
    </location>
</feature>